<reference evidence="1 2" key="1">
    <citation type="journal article" date="2023" name="Science">
        <title>Complex scaffold remodeling in plant triterpene biosynthesis.</title>
        <authorList>
            <person name="De La Pena R."/>
            <person name="Hodgson H."/>
            <person name="Liu J.C."/>
            <person name="Stephenson M.J."/>
            <person name="Martin A.C."/>
            <person name="Owen C."/>
            <person name="Harkess A."/>
            <person name="Leebens-Mack J."/>
            <person name="Jimenez L.E."/>
            <person name="Osbourn A."/>
            <person name="Sattely E.S."/>
        </authorList>
    </citation>
    <scope>NUCLEOTIDE SEQUENCE [LARGE SCALE GENOMIC DNA]</scope>
    <source>
        <strain evidence="2">cv. JPN11</strain>
        <tissue evidence="1">Leaf</tissue>
    </source>
</reference>
<gene>
    <name evidence="1" type="ORF">OWV82_022067</name>
</gene>
<comment type="caution">
    <text evidence="1">The sequence shown here is derived from an EMBL/GenBank/DDBJ whole genome shotgun (WGS) entry which is preliminary data.</text>
</comment>
<keyword evidence="2" id="KW-1185">Reference proteome</keyword>
<organism evidence="1 2">
    <name type="scientific">Melia azedarach</name>
    <name type="common">Chinaberry tree</name>
    <dbReference type="NCBI Taxonomy" id="155640"/>
    <lineage>
        <taxon>Eukaryota</taxon>
        <taxon>Viridiplantae</taxon>
        <taxon>Streptophyta</taxon>
        <taxon>Embryophyta</taxon>
        <taxon>Tracheophyta</taxon>
        <taxon>Spermatophyta</taxon>
        <taxon>Magnoliopsida</taxon>
        <taxon>eudicotyledons</taxon>
        <taxon>Gunneridae</taxon>
        <taxon>Pentapetalae</taxon>
        <taxon>rosids</taxon>
        <taxon>malvids</taxon>
        <taxon>Sapindales</taxon>
        <taxon>Meliaceae</taxon>
        <taxon>Melia</taxon>
    </lineage>
</organism>
<accession>A0ACC1X2K0</accession>
<protein>
    <submittedName>
        <fullName evidence="1">Protein argonaute 1</fullName>
    </submittedName>
</protein>
<name>A0ACC1X2K0_MELAZ</name>
<evidence type="ECO:0000313" key="2">
    <source>
        <dbReference type="Proteomes" id="UP001164539"/>
    </source>
</evidence>
<dbReference type="EMBL" id="CM051405">
    <property type="protein sequence ID" value="KAJ4705268.1"/>
    <property type="molecule type" value="Genomic_DNA"/>
</dbReference>
<evidence type="ECO:0000313" key="1">
    <source>
        <dbReference type="EMBL" id="KAJ4705268.1"/>
    </source>
</evidence>
<proteinExistence type="predicted"/>
<sequence length="89" mass="10112">MLRSQTFWPIEPCKIVEGWKYSEKFNERQVTALLTEECLKDTGKMVSKGYSCIANSFDSSHKAAASFPFLMTFAALSSFIIFHIIFADC</sequence>
<dbReference type="Proteomes" id="UP001164539">
    <property type="component" value="Chromosome 12"/>
</dbReference>